<feature type="repeat" description="PPR" evidence="3">
    <location>
        <begin position="311"/>
        <end position="345"/>
    </location>
</feature>
<dbReference type="Pfam" id="PF01535">
    <property type="entry name" value="PPR"/>
    <property type="match status" value="5"/>
</dbReference>
<proteinExistence type="inferred from homology"/>
<feature type="repeat" description="PPR" evidence="3">
    <location>
        <begin position="206"/>
        <end position="240"/>
    </location>
</feature>
<dbReference type="SUPFAM" id="SSF48452">
    <property type="entry name" value="TPR-like"/>
    <property type="match status" value="1"/>
</dbReference>
<keyword evidence="2" id="KW-0677">Repeat</keyword>
<feature type="repeat" description="PPR" evidence="3">
    <location>
        <begin position="241"/>
        <end position="275"/>
    </location>
</feature>
<keyword evidence="5" id="KW-1185">Reference proteome</keyword>
<dbReference type="InterPro" id="IPR002885">
    <property type="entry name" value="PPR_rpt"/>
</dbReference>
<evidence type="ECO:0000256" key="2">
    <source>
        <dbReference type="ARBA" id="ARBA00022737"/>
    </source>
</evidence>
<evidence type="ECO:0000256" key="3">
    <source>
        <dbReference type="PROSITE-ProRule" id="PRU00708"/>
    </source>
</evidence>
<dbReference type="NCBIfam" id="TIGR00756">
    <property type="entry name" value="PPR"/>
    <property type="match status" value="4"/>
</dbReference>
<sequence length="508" mass="58928">MSVKHSGLLSSCDNPSSDRREICNFDDPYEDGEFEEEAEVEGDNGWTPKLENELRYLLRSLKPWQVCVVLRSQNDDWAALKFFYWDDRQWRYRHDSSPYRGGNMVRDAEGRSLTQFIDDAIHLISEMPSKGCLPDQVSYYTVMGFLYKEKRVKEVRELMEKMLKDNKLLPDHVTYNTLIHMLSKRGYGDDAVEFLKEAEERGFLMDKVGYSAIIHSFCQEGRIDRAKELVREMLSKGWSSDIVTHTAVSNGLCHVGEVDEARKLPQQMYKDGCRPNTVSYTAFLNRLHRSEKSSETRQMMNLSEEEWWTSNAITYSIVMHELRREEELSEALDLVKEMVNRGFYPTAIEMNLLIQSLCQVAIINALGKKGRIEEATELIKKIHKGLIPSVVMYQSVSHRFCQQGRAEDLLKLLEKMLSRQKCRTAYNQLIEMLCSFGNLDEAYKLLGTVLRTVSRIDANTCHMLMQSYLSKGSPLLSYKMACRMFNRNLTHDLKLCEKVRKRLMLGAK</sequence>
<dbReference type="Gene3D" id="1.25.40.10">
    <property type="entry name" value="Tetratricopeptide repeat domain"/>
    <property type="match status" value="4"/>
</dbReference>
<organism evidence="4 5">
    <name type="scientific">Actinidia chinensis var. chinensis</name>
    <name type="common">Chinese soft-hair kiwi</name>
    <dbReference type="NCBI Taxonomy" id="1590841"/>
    <lineage>
        <taxon>Eukaryota</taxon>
        <taxon>Viridiplantae</taxon>
        <taxon>Streptophyta</taxon>
        <taxon>Embryophyta</taxon>
        <taxon>Tracheophyta</taxon>
        <taxon>Spermatophyta</taxon>
        <taxon>Magnoliopsida</taxon>
        <taxon>eudicotyledons</taxon>
        <taxon>Gunneridae</taxon>
        <taxon>Pentapetalae</taxon>
        <taxon>asterids</taxon>
        <taxon>Ericales</taxon>
        <taxon>Actinidiaceae</taxon>
        <taxon>Actinidia</taxon>
    </lineage>
</organism>
<name>A0A2R6Q5I1_ACTCC</name>
<dbReference type="InParanoid" id="A0A2R6Q5I1"/>
<protein>
    <submittedName>
        <fullName evidence="4">Pentatricopeptide repeat-containing protein</fullName>
    </submittedName>
</protein>
<dbReference type="Gramene" id="PSS02533">
    <property type="protein sequence ID" value="PSS02533"/>
    <property type="gene ID" value="CEY00_Acc20966"/>
</dbReference>
<comment type="similarity">
    <text evidence="1">Belongs to the PPR family. P subfamily.</text>
</comment>
<reference evidence="4 5" key="1">
    <citation type="submission" date="2017-07" db="EMBL/GenBank/DDBJ databases">
        <title>An improved, manually edited Actinidia chinensis var. chinensis (kiwifruit) genome highlights the challenges associated with draft genomes and gene prediction in plants.</title>
        <authorList>
            <person name="Pilkington S."/>
            <person name="Crowhurst R."/>
            <person name="Hilario E."/>
            <person name="Nardozza S."/>
            <person name="Fraser L."/>
            <person name="Peng Y."/>
            <person name="Gunaseelan K."/>
            <person name="Simpson R."/>
            <person name="Tahir J."/>
            <person name="Deroles S."/>
            <person name="Templeton K."/>
            <person name="Luo Z."/>
            <person name="Davy M."/>
            <person name="Cheng C."/>
            <person name="Mcneilage M."/>
            <person name="Scaglione D."/>
            <person name="Liu Y."/>
            <person name="Zhang Q."/>
            <person name="Datson P."/>
            <person name="De Silva N."/>
            <person name="Gardiner S."/>
            <person name="Bassett H."/>
            <person name="Chagne D."/>
            <person name="Mccallum J."/>
            <person name="Dzierzon H."/>
            <person name="Deng C."/>
            <person name="Wang Y.-Y."/>
            <person name="Barron N."/>
            <person name="Manako K."/>
            <person name="Bowen J."/>
            <person name="Foster T."/>
            <person name="Erridge Z."/>
            <person name="Tiffin H."/>
            <person name="Waite C."/>
            <person name="Davies K."/>
            <person name="Grierson E."/>
            <person name="Laing W."/>
            <person name="Kirk R."/>
            <person name="Chen X."/>
            <person name="Wood M."/>
            <person name="Montefiori M."/>
            <person name="Brummell D."/>
            <person name="Schwinn K."/>
            <person name="Catanach A."/>
            <person name="Fullerton C."/>
            <person name="Li D."/>
            <person name="Meiyalaghan S."/>
            <person name="Nieuwenhuizen N."/>
            <person name="Read N."/>
            <person name="Prakash R."/>
            <person name="Hunter D."/>
            <person name="Zhang H."/>
            <person name="Mckenzie M."/>
            <person name="Knabel M."/>
            <person name="Harris A."/>
            <person name="Allan A."/>
            <person name="Chen A."/>
            <person name="Janssen B."/>
            <person name="Plunkett B."/>
            <person name="Dwamena C."/>
            <person name="Voogd C."/>
            <person name="Leif D."/>
            <person name="Lafferty D."/>
            <person name="Souleyre E."/>
            <person name="Varkonyi-Gasic E."/>
            <person name="Gambi F."/>
            <person name="Hanley J."/>
            <person name="Yao J.-L."/>
            <person name="Cheung J."/>
            <person name="David K."/>
            <person name="Warren B."/>
            <person name="Marsh K."/>
            <person name="Snowden K."/>
            <person name="Lin-Wang K."/>
            <person name="Brian L."/>
            <person name="Martinez-Sanchez M."/>
            <person name="Wang M."/>
            <person name="Ileperuma N."/>
            <person name="Macnee N."/>
            <person name="Campin R."/>
            <person name="Mcatee P."/>
            <person name="Drummond R."/>
            <person name="Espley R."/>
            <person name="Ireland H."/>
            <person name="Wu R."/>
            <person name="Atkinson R."/>
            <person name="Karunairetnam S."/>
            <person name="Bulley S."/>
            <person name="Chunkath S."/>
            <person name="Hanley Z."/>
            <person name="Storey R."/>
            <person name="Thrimawithana A."/>
            <person name="Thomson S."/>
            <person name="David C."/>
            <person name="Testolin R."/>
        </authorList>
    </citation>
    <scope>NUCLEOTIDE SEQUENCE [LARGE SCALE GENOMIC DNA]</scope>
    <source>
        <strain evidence="5">cv. Red5</strain>
        <tissue evidence="4">Young leaf</tissue>
    </source>
</reference>
<accession>A0A2R6Q5I1</accession>
<feature type="repeat" description="PPR" evidence="3">
    <location>
        <begin position="171"/>
        <end position="205"/>
    </location>
</feature>
<dbReference type="PROSITE" id="PS51375">
    <property type="entry name" value="PPR"/>
    <property type="match status" value="4"/>
</dbReference>
<dbReference type="AlphaFoldDB" id="A0A2R6Q5I1"/>
<dbReference type="Pfam" id="PF13041">
    <property type="entry name" value="PPR_2"/>
    <property type="match status" value="2"/>
</dbReference>
<dbReference type="OMA" id="HESEEHG"/>
<comment type="caution">
    <text evidence="4">The sequence shown here is derived from an EMBL/GenBank/DDBJ whole genome shotgun (WGS) entry which is preliminary data.</text>
</comment>
<gene>
    <name evidence="4" type="ORF">CEY00_Acc20966</name>
</gene>
<dbReference type="EMBL" id="NKQK01000019">
    <property type="protein sequence ID" value="PSS02533.1"/>
    <property type="molecule type" value="Genomic_DNA"/>
</dbReference>
<dbReference type="InterPro" id="IPR011990">
    <property type="entry name" value="TPR-like_helical_dom_sf"/>
</dbReference>
<evidence type="ECO:0000313" key="4">
    <source>
        <dbReference type="EMBL" id="PSS02533.1"/>
    </source>
</evidence>
<dbReference type="STRING" id="1590841.A0A2R6Q5I1"/>
<dbReference type="OrthoDB" id="185373at2759"/>
<evidence type="ECO:0000256" key="1">
    <source>
        <dbReference type="ARBA" id="ARBA00007626"/>
    </source>
</evidence>
<dbReference type="Proteomes" id="UP000241394">
    <property type="component" value="Chromosome LG19"/>
</dbReference>
<reference evidence="5" key="2">
    <citation type="journal article" date="2018" name="BMC Genomics">
        <title>A manually annotated Actinidia chinensis var. chinensis (kiwifruit) genome highlights the challenges associated with draft genomes and gene prediction in plants.</title>
        <authorList>
            <person name="Pilkington S.M."/>
            <person name="Crowhurst R."/>
            <person name="Hilario E."/>
            <person name="Nardozza S."/>
            <person name="Fraser L."/>
            <person name="Peng Y."/>
            <person name="Gunaseelan K."/>
            <person name="Simpson R."/>
            <person name="Tahir J."/>
            <person name="Deroles S.C."/>
            <person name="Templeton K."/>
            <person name="Luo Z."/>
            <person name="Davy M."/>
            <person name="Cheng C."/>
            <person name="McNeilage M."/>
            <person name="Scaglione D."/>
            <person name="Liu Y."/>
            <person name="Zhang Q."/>
            <person name="Datson P."/>
            <person name="De Silva N."/>
            <person name="Gardiner S.E."/>
            <person name="Bassett H."/>
            <person name="Chagne D."/>
            <person name="McCallum J."/>
            <person name="Dzierzon H."/>
            <person name="Deng C."/>
            <person name="Wang Y.Y."/>
            <person name="Barron L."/>
            <person name="Manako K."/>
            <person name="Bowen J."/>
            <person name="Foster T.M."/>
            <person name="Erridge Z.A."/>
            <person name="Tiffin H."/>
            <person name="Waite C.N."/>
            <person name="Davies K.M."/>
            <person name="Grierson E.P."/>
            <person name="Laing W.A."/>
            <person name="Kirk R."/>
            <person name="Chen X."/>
            <person name="Wood M."/>
            <person name="Montefiori M."/>
            <person name="Brummell D.A."/>
            <person name="Schwinn K.E."/>
            <person name="Catanach A."/>
            <person name="Fullerton C."/>
            <person name="Li D."/>
            <person name="Meiyalaghan S."/>
            <person name="Nieuwenhuizen N."/>
            <person name="Read N."/>
            <person name="Prakash R."/>
            <person name="Hunter D."/>
            <person name="Zhang H."/>
            <person name="McKenzie M."/>
            <person name="Knabel M."/>
            <person name="Harris A."/>
            <person name="Allan A.C."/>
            <person name="Gleave A."/>
            <person name="Chen A."/>
            <person name="Janssen B.J."/>
            <person name="Plunkett B."/>
            <person name="Ampomah-Dwamena C."/>
            <person name="Voogd C."/>
            <person name="Leif D."/>
            <person name="Lafferty D."/>
            <person name="Souleyre E.J.F."/>
            <person name="Varkonyi-Gasic E."/>
            <person name="Gambi F."/>
            <person name="Hanley J."/>
            <person name="Yao J.L."/>
            <person name="Cheung J."/>
            <person name="David K.M."/>
            <person name="Warren B."/>
            <person name="Marsh K."/>
            <person name="Snowden K.C."/>
            <person name="Lin-Wang K."/>
            <person name="Brian L."/>
            <person name="Martinez-Sanchez M."/>
            <person name="Wang M."/>
            <person name="Ileperuma N."/>
            <person name="Macnee N."/>
            <person name="Campin R."/>
            <person name="McAtee P."/>
            <person name="Drummond R.S.M."/>
            <person name="Espley R.V."/>
            <person name="Ireland H.S."/>
            <person name="Wu R."/>
            <person name="Atkinson R.G."/>
            <person name="Karunairetnam S."/>
            <person name="Bulley S."/>
            <person name="Chunkath S."/>
            <person name="Hanley Z."/>
            <person name="Storey R."/>
            <person name="Thrimawithana A.H."/>
            <person name="Thomson S."/>
            <person name="David C."/>
            <person name="Testolin R."/>
            <person name="Huang H."/>
            <person name="Hellens R.P."/>
            <person name="Schaffer R.J."/>
        </authorList>
    </citation>
    <scope>NUCLEOTIDE SEQUENCE [LARGE SCALE GENOMIC DNA]</scope>
    <source>
        <strain evidence="5">cv. Red5</strain>
    </source>
</reference>
<dbReference type="PANTHER" id="PTHR47941">
    <property type="entry name" value="PENTATRICOPEPTIDE REPEAT-CONTAINING PROTEIN 3, MITOCHONDRIAL"/>
    <property type="match status" value="1"/>
</dbReference>
<evidence type="ECO:0000313" key="5">
    <source>
        <dbReference type="Proteomes" id="UP000241394"/>
    </source>
</evidence>